<dbReference type="PANTHER" id="PTHR43424">
    <property type="entry name" value="LOCUS PUTATIVE PROTEIN 1-RELATED"/>
    <property type="match status" value="1"/>
</dbReference>
<proteinExistence type="predicted"/>
<evidence type="ECO:0000313" key="2">
    <source>
        <dbReference type="EMBL" id="KPU52965.1"/>
    </source>
</evidence>
<feature type="transmembrane region" description="Helical" evidence="1">
    <location>
        <begin position="72"/>
        <end position="92"/>
    </location>
</feature>
<dbReference type="InterPro" id="IPR052556">
    <property type="entry name" value="PolySynth_Transporter"/>
</dbReference>
<feature type="transmembrane region" description="Helical" evidence="1">
    <location>
        <begin position="41"/>
        <end position="60"/>
    </location>
</feature>
<comment type="caution">
    <text evidence="2">The sequence shown here is derived from an EMBL/GenBank/DDBJ whole genome shotgun (WGS) entry which is preliminary data.</text>
</comment>
<feature type="transmembrane region" description="Helical" evidence="1">
    <location>
        <begin position="316"/>
        <end position="336"/>
    </location>
</feature>
<feature type="transmembrane region" description="Helical" evidence="1">
    <location>
        <begin position="104"/>
        <end position="122"/>
    </location>
</feature>
<dbReference type="Pfam" id="PF13440">
    <property type="entry name" value="Polysacc_synt_3"/>
    <property type="match status" value="1"/>
</dbReference>
<evidence type="ECO:0000313" key="3">
    <source>
        <dbReference type="Proteomes" id="UP000050349"/>
    </source>
</evidence>
<feature type="transmembrane region" description="Helical" evidence="1">
    <location>
        <begin position="128"/>
        <end position="150"/>
    </location>
</feature>
<feature type="transmembrane region" description="Helical" evidence="1">
    <location>
        <begin position="342"/>
        <end position="361"/>
    </location>
</feature>
<keyword evidence="1" id="KW-1133">Transmembrane helix</keyword>
<evidence type="ECO:0000256" key="1">
    <source>
        <dbReference type="SAM" id="Phobius"/>
    </source>
</evidence>
<protein>
    <submittedName>
        <fullName evidence="2">Polysaccharide biosynthesis family protein</fullName>
    </submittedName>
</protein>
<dbReference type="Proteomes" id="UP000050349">
    <property type="component" value="Unassembled WGS sequence"/>
</dbReference>
<feature type="transmembrane region" description="Helical" evidence="1">
    <location>
        <begin position="213"/>
        <end position="232"/>
    </location>
</feature>
<dbReference type="PANTHER" id="PTHR43424:SF1">
    <property type="entry name" value="LOCUS PUTATIVE PROTEIN 1-RELATED"/>
    <property type="match status" value="1"/>
</dbReference>
<dbReference type="EMBL" id="LJXB01000092">
    <property type="protein sequence ID" value="KPU52965.1"/>
    <property type="molecule type" value="Genomic_DNA"/>
</dbReference>
<feature type="transmembrane region" description="Helical" evidence="1">
    <location>
        <begin position="6"/>
        <end position="29"/>
    </location>
</feature>
<feature type="transmembrane region" description="Helical" evidence="1">
    <location>
        <begin position="170"/>
        <end position="189"/>
    </location>
</feature>
<dbReference type="AlphaFoldDB" id="A0A0P8Z8P9"/>
<accession>A0A0P8Z8P9</accession>
<feature type="transmembrane region" description="Helical" evidence="1">
    <location>
        <begin position="283"/>
        <end position="304"/>
    </location>
</feature>
<keyword evidence="1" id="KW-0812">Transmembrane</keyword>
<organism evidence="2 3">
    <name type="scientific">Pseudomonas fluorescens</name>
    <dbReference type="NCBI Taxonomy" id="294"/>
    <lineage>
        <taxon>Bacteria</taxon>
        <taxon>Pseudomonadati</taxon>
        <taxon>Pseudomonadota</taxon>
        <taxon>Gammaproteobacteria</taxon>
        <taxon>Pseudomonadales</taxon>
        <taxon>Pseudomonadaceae</taxon>
        <taxon>Pseudomonas</taxon>
    </lineage>
</organism>
<gene>
    <name evidence="2" type="ORF">AN403_690</name>
</gene>
<keyword evidence="1" id="KW-0472">Membrane</keyword>
<dbReference type="PATRIC" id="fig|294.162.peg.5639"/>
<name>A0A0P8Z8P9_PSEFL</name>
<feature type="transmembrane region" description="Helical" evidence="1">
    <location>
        <begin position="253"/>
        <end position="277"/>
    </location>
</feature>
<reference evidence="2 3" key="1">
    <citation type="submission" date="2015-09" db="EMBL/GenBank/DDBJ databases">
        <authorList>
            <person name="Jackson K.R."/>
            <person name="Lunt B.L."/>
            <person name="Fisher J.N.B."/>
            <person name="Gardner A.V."/>
            <person name="Bailey M.E."/>
            <person name="Deus L.M."/>
            <person name="Earl A.S."/>
            <person name="Gibby P.D."/>
            <person name="Hartmann K.A."/>
            <person name="Liu J.E."/>
            <person name="Manci A.M."/>
            <person name="Nielsen D.A."/>
            <person name="Solomon M.B."/>
            <person name="Breakwell D.P."/>
            <person name="Burnett S.H."/>
            <person name="Grose J.H."/>
        </authorList>
    </citation>
    <scope>NUCLEOTIDE SEQUENCE [LARGE SCALE GENOMIC DNA]</scope>
    <source>
        <strain evidence="2 3">S613</strain>
    </source>
</reference>
<dbReference type="CDD" id="cd13128">
    <property type="entry name" value="MATE_Wzx_like"/>
    <property type="match status" value="1"/>
</dbReference>
<sequence>MLSYVLAISTFILCVARLGMDAVLIRELVNNPEKNKQLMGTAFWLMLLAALACYIVAALGISLMDEVSSIKIYAYIVSASAFFTSFLVIDYFFQSQIKAKYSAICKTLALLLMSLAKLGLIFAGAELFWFAIASLLDHVVLAAFLLLAIIRTREIEFLRHFNLIDAMSMLRSSWPMVLTAVASMVFMRIDQVMIRSMLGLHELGIYSAAVKVYESWIILPYVITISLLPAIIKLKQGDEQNYHRKLCQLFRAVIWLSVLAAIIISLFSTPIMTIAFGSQYTQSASVLSIVMWTAVFASMSSVSARYFNAENMEKKIALRTAVAAVVNIILNLLLIPQYGIEGAAIATFCCILFTAYLMDWLDKDLRTLLTIKHRAIFFTPMK</sequence>